<organism evidence="1 2">
    <name type="scientific">Janthinobacterium agaricidamnosum NBRC 102515 = DSM 9628</name>
    <dbReference type="NCBI Taxonomy" id="1349767"/>
    <lineage>
        <taxon>Bacteria</taxon>
        <taxon>Pseudomonadati</taxon>
        <taxon>Pseudomonadota</taxon>
        <taxon>Betaproteobacteria</taxon>
        <taxon>Burkholderiales</taxon>
        <taxon>Oxalobacteraceae</taxon>
        <taxon>Janthinobacterium</taxon>
    </lineage>
</organism>
<dbReference type="AlphaFoldDB" id="W0V7D1"/>
<sequence>MLKILQGSSRIYSLSTSKNFEVILFYKTKNAVRRHTPILRKNDFFAEQLGNLLT</sequence>
<protein>
    <submittedName>
        <fullName evidence="1">Uncharacterized protein</fullName>
    </submittedName>
</protein>
<dbReference type="KEGG" id="jag:GJA_2633"/>
<proteinExistence type="predicted"/>
<evidence type="ECO:0000313" key="2">
    <source>
        <dbReference type="Proteomes" id="UP000027604"/>
    </source>
</evidence>
<keyword evidence="2" id="KW-1185">Reference proteome</keyword>
<dbReference type="Proteomes" id="UP000027604">
    <property type="component" value="Chromosome I"/>
</dbReference>
<gene>
    <name evidence="1" type="ORF">GJA_2633</name>
</gene>
<dbReference type="EMBL" id="HG322949">
    <property type="protein sequence ID" value="CDG83263.1"/>
    <property type="molecule type" value="Genomic_DNA"/>
</dbReference>
<accession>W0V7D1</accession>
<name>W0V7D1_9BURK</name>
<dbReference type="HOGENOM" id="CLU_3044237_0_0_4"/>
<dbReference type="PATRIC" id="fig|1349767.4.peg.4361"/>
<reference evidence="1 2" key="1">
    <citation type="journal article" date="2015" name="Genome Announc.">
        <title>Genome Sequence of Mushroom Soft-Rot Pathogen Janthinobacterium agaricidamnosum.</title>
        <authorList>
            <person name="Graupner K."/>
            <person name="Lackner G."/>
            <person name="Hertweck C."/>
        </authorList>
    </citation>
    <scope>NUCLEOTIDE SEQUENCE [LARGE SCALE GENOMIC DNA]</scope>
    <source>
        <strain evidence="2">NBRC 102515 / DSM 9628</strain>
    </source>
</reference>
<evidence type="ECO:0000313" key="1">
    <source>
        <dbReference type="EMBL" id="CDG83263.1"/>
    </source>
</evidence>